<sequence length="182" mass="20211">MLKNTRTSYGIIARIFHWLLFLMFCFMIVGGNMIAAMPRGPEKFEIIGAHKSLGVLILALVLLRLAWRLINETPEDAEGTSAIQNRIAHGVHWLLYGLMFAQPLTGIFMSQAAGYPVSFFGLFQLPALLDKNPPLAEFFHGAHGVVWILLLLVVIVHAGAALYHHFISKDDVLRRMGFGGNA</sequence>
<dbReference type="InterPro" id="IPR016174">
    <property type="entry name" value="Di-haem_cyt_TM"/>
</dbReference>
<evidence type="ECO:0000256" key="8">
    <source>
        <dbReference type="ARBA" id="ARBA00022982"/>
    </source>
</evidence>
<keyword evidence="9 13" id="KW-1133">Transmembrane helix</keyword>
<gene>
    <name evidence="15" type="ORF">BECKFW1821A_GA0114235_100149</name>
</gene>
<comment type="similarity">
    <text evidence="12">Belongs to the cytochrome b561 family.</text>
</comment>
<evidence type="ECO:0000256" key="6">
    <source>
        <dbReference type="ARBA" id="ARBA00022692"/>
    </source>
</evidence>
<keyword evidence="8" id="KW-0249">Electron transport</keyword>
<evidence type="ECO:0000256" key="11">
    <source>
        <dbReference type="ARBA" id="ARBA00023136"/>
    </source>
</evidence>
<evidence type="ECO:0000259" key="14">
    <source>
        <dbReference type="Pfam" id="PF01292"/>
    </source>
</evidence>
<reference evidence="15" key="1">
    <citation type="submission" date="2019-02" db="EMBL/GenBank/DDBJ databases">
        <authorList>
            <person name="Gruber-Vodicka R. H."/>
            <person name="Seah K. B. B."/>
        </authorList>
    </citation>
    <scope>NUCLEOTIDE SEQUENCE</scope>
    <source>
        <strain evidence="15">BECK_BZ15</strain>
    </source>
</reference>
<evidence type="ECO:0000256" key="10">
    <source>
        <dbReference type="ARBA" id="ARBA00023004"/>
    </source>
</evidence>
<keyword evidence="4" id="KW-1003">Cell membrane</keyword>
<dbReference type="PANTHER" id="PTHR30529">
    <property type="entry name" value="CYTOCHROME B561"/>
    <property type="match status" value="1"/>
</dbReference>
<evidence type="ECO:0000256" key="3">
    <source>
        <dbReference type="ARBA" id="ARBA00022448"/>
    </source>
</evidence>
<dbReference type="Gene3D" id="1.20.950.20">
    <property type="entry name" value="Transmembrane di-heme cytochromes, Chain C"/>
    <property type="match status" value="1"/>
</dbReference>
<evidence type="ECO:0000256" key="7">
    <source>
        <dbReference type="ARBA" id="ARBA00022723"/>
    </source>
</evidence>
<protein>
    <submittedName>
        <fullName evidence="15">Cytochrome b561</fullName>
    </submittedName>
</protein>
<dbReference type="Pfam" id="PF01292">
    <property type="entry name" value="Ni_hydr_CYTB"/>
    <property type="match status" value="1"/>
</dbReference>
<feature type="transmembrane region" description="Helical" evidence="13">
    <location>
        <begin position="145"/>
        <end position="166"/>
    </location>
</feature>
<keyword evidence="7" id="KW-0479">Metal-binding</keyword>
<evidence type="ECO:0000256" key="2">
    <source>
        <dbReference type="ARBA" id="ARBA00004651"/>
    </source>
</evidence>
<dbReference type="GO" id="GO:0005886">
    <property type="term" value="C:plasma membrane"/>
    <property type="evidence" value="ECO:0007669"/>
    <property type="project" value="UniProtKB-SubCell"/>
</dbReference>
<evidence type="ECO:0000256" key="5">
    <source>
        <dbReference type="ARBA" id="ARBA00022617"/>
    </source>
</evidence>
<dbReference type="GO" id="GO:0022904">
    <property type="term" value="P:respiratory electron transport chain"/>
    <property type="evidence" value="ECO:0007669"/>
    <property type="project" value="InterPro"/>
</dbReference>
<evidence type="ECO:0000256" key="12">
    <source>
        <dbReference type="ARBA" id="ARBA00037975"/>
    </source>
</evidence>
<dbReference type="PANTHER" id="PTHR30529:SF7">
    <property type="entry name" value="CYTOCHROME B561 BACTERIAL_NI-HYDROGENASE DOMAIN-CONTAINING PROTEIN"/>
    <property type="match status" value="1"/>
</dbReference>
<accession>A0A450RT16</accession>
<evidence type="ECO:0000256" key="9">
    <source>
        <dbReference type="ARBA" id="ARBA00022989"/>
    </source>
</evidence>
<evidence type="ECO:0000313" key="15">
    <source>
        <dbReference type="EMBL" id="VFJ42291.1"/>
    </source>
</evidence>
<dbReference type="AlphaFoldDB" id="A0A450RT16"/>
<keyword evidence="10" id="KW-0408">Iron</keyword>
<evidence type="ECO:0000256" key="13">
    <source>
        <dbReference type="SAM" id="Phobius"/>
    </source>
</evidence>
<dbReference type="InterPro" id="IPR052168">
    <property type="entry name" value="Cytochrome_b561_oxidase"/>
</dbReference>
<evidence type="ECO:0000256" key="4">
    <source>
        <dbReference type="ARBA" id="ARBA00022475"/>
    </source>
</evidence>
<keyword evidence="11 13" id="KW-0472">Membrane</keyword>
<keyword evidence="3" id="KW-0813">Transport</keyword>
<proteinExistence type="inferred from homology"/>
<dbReference type="GO" id="GO:0046872">
    <property type="term" value="F:metal ion binding"/>
    <property type="evidence" value="ECO:0007669"/>
    <property type="project" value="UniProtKB-KW"/>
</dbReference>
<organism evidence="15">
    <name type="scientific">Candidatus Kentrum sp. FW</name>
    <dbReference type="NCBI Taxonomy" id="2126338"/>
    <lineage>
        <taxon>Bacteria</taxon>
        <taxon>Pseudomonadati</taxon>
        <taxon>Pseudomonadota</taxon>
        <taxon>Gammaproteobacteria</taxon>
        <taxon>Candidatus Kentrum</taxon>
    </lineage>
</organism>
<dbReference type="EMBL" id="CAADEW010000001">
    <property type="protein sequence ID" value="VFJ42291.1"/>
    <property type="molecule type" value="Genomic_DNA"/>
</dbReference>
<dbReference type="InterPro" id="IPR011577">
    <property type="entry name" value="Cyt_b561_bac/Ni-Hgenase"/>
</dbReference>
<feature type="transmembrane region" description="Helical" evidence="13">
    <location>
        <begin position="47"/>
        <end position="67"/>
    </location>
</feature>
<evidence type="ECO:0000256" key="1">
    <source>
        <dbReference type="ARBA" id="ARBA00001970"/>
    </source>
</evidence>
<feature type="transmembrane region" description="Helical" evidence="13">
    <location>
        <begin position="12"/>
        <end position="35"/>
    </location>
</feature>
<name>A0A450RT16_9GAMM</name>
<keyword evidence="5" id="KW-0349">Heme</keyword>
<dbReference type="GO" id="GO:0009055">
    <property type="term" value="F:electron transfer activity"/>
    <property type="evidence" value="ECO:0007669"/>
    <property type="project" value="InterPro"/>
</dbReference>
<feature type="domain" description="Cytochrome b561 bacterial/Ni-hydrogenase" evidence="14">
    <location>
        <begin position="9"/>
        <end position="179"/>
    </location>
</feature>
<dbReference type="SUPFAM" id="SSF81342">
    <property type="entry name" value="Transmembrane di-heme cytochromes"/>
    <property type="match status" value="1"/>
</dbReference>
<feature type="transmembrane region" description="Helical" evidence="13">
    <location>
        <begin position="93"/>
        <end position="125"/>
    </location>
</feature>
<comment type="subcellular location">
    <subcellularLocation>
        <location evidence="2">Cell membrane</location>
        <topology evidence="2">Multi-pass membrane protein</topology>
    </subcellularLocation>
</comment>
<comment type="cofactor">
    <cofactor evidence="1">
        <name>heme b</name>
        <dbReference type="ChEBI" id="CHEBI:60344"/>
    </cofactor>
</comment>
<dbReference type="GO" id="GO:0020037">
    <property type="term" value="F:heme binding"/>
    <property type="evidence" value="ECO:0007669"/>
    <property type="project" value="TreeGrafter"/>
</dbReference>
<keyword evidence="6 13" id="KW-0812">Transmembrane</keyword>